<keyword evidence="1" id="KW-1133">Transmembrane helix</keyword>
<evidence type="ECO:0000313" key="2">
    <source>
        <dbReference type="EMBL" id="TNN71050.1"/>
    </source>
</evidence>
<name>A0A4Z2HZS3_9TELE</name>
<keyword evidence="3" id="KW-1185">Reference proteome</keyword>
<dbReference type="Proteomes" id="UP000314294">
    <property type="component" value="Unassembled WGS sequence"/>
</dbReference>
<feature type="transmembrane region" description="Helical" evidence="1">
    <location>
        <begin position="362"/>
        <end position="385"/>
    </location>
</feature>
<keyword evidence="1" id="KW-0812">Transmembrane</keyword>
<proteinExistence type="predicted"/>
<evidence type="ECO:0000313" key="3">
    <source>
        <dbReference type="Proteomes" id="UP000314294"/>
    </source>
</evidence>
<evidence type="ECO:0000256" key="1">
    <source>
        <dbReference type="SAM" id="Phobius"/>
    </source>
</evidence>
<accession>A0A4Z2HZS3</accession>
<comment type="caution">
    <text evidence="2">The sequence shown here is derived from an EMBL/GenBank/DDBJ whole genome shotgun (WGS) entry which is preliminary data.</text>
</comment>
<organism evidence="2 3">
    <name type="scientific">Liparis tanakae</name>
    <name type="common">Tanaka's snailfish</name>
    <dbReference type="NCBI Taxonomy" id="230148"/>
    <lineage>
        <taxon>Eukaryota</taxon>
        <taxon>Metazoa</taxon>
        <taxon>Chordata</taxon>
        <taxon>Craniata</taxon>
        <taxon>Vertebrata</taxon>
        <taxon>Euteleostomi</taxon>
        <taxon>Actinopterygii</taxon>
        <taxon>Neopterygii</taxon>
        <taxon>Teleostei</taxon>
        <taxon>Neoteleostei</taxon>
        <taxon>Acanthomorphata</taxon>
        <taxon>Eupercaria</taxon>
        <taxon>Perciformes</taxon>
        <taxon>Cottioidei</taxon>
        <taxon>Cottales</taxon>
        <taxon>Liparidae</taxon>
        <taxon>Liparis</taxon>
    </lineage>
</organism>
<dbReference type="AlphaFoldDB" id="A0A4Z2HZS3"/>
<reference evidence="2 3" key="1">
    <citation type="submission" date="2019-03" db="EMBL/GenBank/DDBJ databases">
        <title>First draft genome of Liparis tanakae, snailfish: a comprehensive survey of snailfish specific genes.</title>
        <authorList>
            <person name="Kim W."/>
            <person name="Song I."/>
            <person name="Jeong J.-H."/>
            <person name="Kim D."/>
            <person name="Kim S."/>
            <person name="Ryu S."/>
            <person name="Song J.Y."/>
            <person name="Lee S.K."/>
        </authorList>
    </citation>
    <scope>NUCLEOTIDE SEQUENCE [LARGE SCALE GENOMIC DNA]</scope>
    <source>
        <tissue evidence="2">Muscle</tissue>
    </source>
</reference>
<gene>
    <name evidence="2" type="ORF">EYF80_018711</name>
</gene>
<protein>
    <submittedName>
        <fullName evidence="2">Uncharacterized protein</fullName>
    </submittedName>
</protein>
<sequence length="491" mass="51919">MAWCCDGANPLASRRPLAAVADNDGGAFVSGGLLRRHAEVRGHVVVGGDRAGGGAVAPQALWFVEVLQSVPGQGVGSMLVQVGPRVDVGVVEGRSRGGGIRARTRAAKRVVQRQRKGRQVCVEVVFGLVEALRTWTAEPGQGGGTRSRADHLTQTSARHGLQRQGPLKVLGGEARSGALGQPVGRPQRDARRALAQLEPTFFLLDHLLRDPDQSLDLAGFLRDAAVVVRLEPVPRVAGRAAVGRADHAVLVPVAPPCKEHAMTTTCGQNFLTCFHTKQLFQTSGCSRPPRRAYGRVPTVDPVQVLVLTVVAVDGRAVGRAAVAPLLVLRGALAQRQHRPRGAPPCVPARGRSSEIVAARLTAAPVAALALAVCVAVAAVVVMVLFGQAVAERAGVGELPVHTGGVRALALLQQLRGGGVGERAAAPRTVLKDCGKAFNKHPAEGKPTNQIHGEIKGYVWLKQARRRSRDVSKWEFISRFKCSADLAADRRV</sequence>
<dbReference type="EMBL" id="SRLO01000155">
    <property type="protein sequence ID" value="TNN71050.1"/>
    <property type="molecule type" value="Genomic_DNA"/>
</dbReference>
<keyword evidence="1" id="KW-0472">Membrane</keyword>